<evidence type="ECO:0000313" key="5">
    <source>
        <dbReference type="Proteomes" id="UP000018721"/>
    </source>
</evidence>
<dbReference type="Pfam" id="PF13359">
    <property type="entry name" value="DDE_Tnp_4"/>
    <property type="match status" value="1"/>
</dbReference>
<accession>V9FGU5</accession>
<evidence type="ECO:0000313" key="4">
    <source>
        <dbReference type="EMBL" id="ETI49993.1"/>
    </source>
</evidence>
<evidence type="ECO:0000256" key="1">
    <source>
        <dbReference type="ARBA" id="ARBA00001968"/>
    </source>
</evidence>
<evidence type="ECO:0000259" key="3">
    <source>
        <dbReference type="Pfam" id="PF13359"/>
    </source>
</evidence>
<reference evidence="4 5" key="1">
    <citation type="submission" date="2013-11" db="EMBL/GenBank/DDBJ databases">
        <title>The Genome Sequence of Phytophthora parasitica P1569.</title>
        <authorList>
            <consortium name="The Broad Institute Genomics Platform"/>
            <person name="Russ C."/>
            <person name="Tyler B."/>
            <person name="Panabieres F."/>
            <person name="Shan W."/>
            <person name="Tripathy S."/>
            <person name="Grunwald N."/>
            <person name="Machado M."/>
            <person name="Johnson C.S."/>
            <person name="Arredondo F."/>
            <person name="Hong C."/>
            <person name="Coffey M."/>
            <person name="Young S.K."/>
            <person name="Zeng Q."/>
            <person name="Gargeya S."/>
            <person name="Fitzgerald M."/>
            <person name="Abouelleil A."/>
            <person name="Alvarado L."/>
            <person name="Chapman S.B."/>
            <person name="Gainer-Dewar J."/>
            <person name="Goldberg J."/>
            <person name="Griggs A."/>
            <person name="Gujja S."/>
            <person name="Hansen M."/>
            <person name="Howarth C."/>
            <person name="Imamovic A."/>
            <person name="Ireland A."/>
            <person name="Larimer J."/>
            <person name="McCowan C."/>
            <person name="Murphy C."/>
            <person name="Pearson M."/>
            <person name="Poon T.W."/>
            <person name="Priest M."/>
            <person name="Roberts A."/>
            <person name="Saif S."/>
            <person name="Shea T."/>
            <person name="Sykes S."/>
            <person name="Wortman J."/>
            <person name="Nusbaum C."/>
            <person name="Birren B."/>
        </authorList>
    </citation>
    <scope>NUCLEOTIDE SEQUENCE [LARGE SCALE GENOMIC DNA]</scope>
    <source>
        <strain evidence="4 5">P1569</strain>
    </source>
</reference>
<organism evidence="4 5">
    <name type="scientific">Phytophthora nicotianae P1569</name>
    <dbReference type="NCBI Taxonomy" id="1317065"/>
    <lineage>
        <taxon>Eukaryota</taxon>
        <taxon>Sar</taxon>
        <taxon>Stramenopiles</taxon>
        <taxon>Oomycota</taxon>
        <taxon>Peronosporomycetes</taxon>
        <taxon>Peronosporales</taxon>
        <taxon>Peronosporaceae</taxon>
        <taxon>Phytophthora</taxon>
    </lineage>
</organism>
<dbReference type="InterPro" id="IPR027806">
    <property type="entry name" value="HARBI1_dom"/>
</dbReference>
<keyword evidence="5" id="KW-1185">Reference proteome</keyword>
<feature type="domain" description="DDE Tnp4" evidence="3">
    <location>
        <begin position="198"/>
        <end position="364"/>
    </location>
</feature>
<dbReference type="HOGENOM" id="CLU_702981_0_0_1"/>
<dbReference type="Proteomes" id="UP000018721">
    <property type="component" value="Unassembled WGS sequence"/>
</dbReference>
<comment type="cofactor">
    <cofactor evidence="1">
        <name>a divalent metal cation</name>
        <dbReference type="ChEBI" id="CHEBI:60240"/>
    </cofactor>
</comment>
<protein>
    <recommendedName>
        <fullName evidence="3">DDE Tnp4 domain-containing protein</fullName>
    </recommendedName>
</protein>
<dbReference type="EMBL" id="ANIZ01001075">
    <property type="protein sequence ID" value="ETI49993.1"/>
    <property type="molecule type" value="Genomic_DNA"/>
</dbReference>
<dbReference type="PANTHER" id="PTHR37558">
    <property type="entry name" value="HTH CENPB-TYPE DOMAIN-CONTAINING PROTEIN"/>
    <property type="match status" value="1"/>
</dbReference>
<dbReference type="PANTHER" id="PTHR37558:SF1">
    <property type="entry name" value="HTH CENPB-TYPE DOMAIN-CONTAINING PROTEIN"/>
    <property type="match status" value="1"/>
</dbReference>
<sequence length="393" mass="44864">MVFRFTEDHDKELMREAIAQKPFAAKYGEAARAWASVAEHVSSAIKERVLEKQVRDRVRLLKKNWHAGELRSSLGSGIEETLEAVNEQSHYETLAGLVGQYIQLENAAKDDKMDRINKKKADEASATRCASEIVNEALVRRALRQDDMKDFLHMLTLLDDKYAKLLYFNESYVVRNLQAYADAVFDAGGLLQNVWAFIDGTVRGIRRPRPRHTKRDGKFMSQKSVYNGHKRKHALKYQTLTTPDGLIAHLYGPFPGRNHDIKLFKDSKISERIRNDSRFQQYKIYGDQAYGNDDVLTSPYAGAVGNRSREQRQVNVSMSRVRVSMEWSYGQVTNYWTALDFKRQARVGIQPVGLMYRVGVFLTNCITCTQGGNTISDYFGLAPPSLSVYLNTR</sequence>
<evidence type="ECO:0000256" key="2">
    <source>
        <dbReference type="ARBA" id="ARBA00022723"/>
    </source>
</evidence>
<keyword evidence="2" id="KW-0479">Metal-binding</keyword>
<dbReference type="AlphaFoldDB" id="V9FGU5"/>
<comment type="caution">
    <text evidence="4">The sequence shown here is derived from an EMBL/GenBank/DDBJ whole genome shotgun (WGS) entry which is preliminary data.</text>
</comment>
<gene>
    <name evidence="4" type="ORF">F443_06365</name>
</gene>
<proteinExistence type="predicted"/>
<dbReference type="GO" id="GO:0046872">
    <property type="term" value="F:metal ion binding"/>
    <property type="evidence" value="ECO:0007669"/>
    <property type="project" value="UniProtKB-KW"/>
</dbReference>
<dbReference type="eggNOG" id="ENOG502RZYI">
    <property type="taxonomic scope" value="Eukaryota"/>
</dbReference>
<name>V9FGU5_PHYNI</name>